<keyword evidence="6" id="KW-1185">Reference proteome</keyword>
<keyword evidence="3" id="KW-0812">Transmembrane</keyword>
<feature type="transmembrane region" description="Helical" evidence="3">
    <location>
        <begin position="39"/>
        <end position="61"/>
    </location>
</feature>
<evidence type="ECO:0000256" key="2">
    <source>
        <dbReference type="SAM" id="MobiDB-lite"/>
    </source>
</evidence>
<evidence type="ECO:0000256" key="3">
    <source>
        <dbReference type="SAM" id="Phobius"/>
    </source>
</evidence>
<dbReference type="PROSITE" id="PS50035">
    <property type="entry name" value="PLD"/>
    <property type="match status" value="2"/>
</dbReference>
<keyword evidence="3" id="KW-1133">Transmembrane helix</keyword>
<dbReference type="EnsemblMetazoa" id="CLYHEMT002294.1">
    <property type="protein sequence ID" value="CLYHEMP002294.1"/>
    <property type="gene ID" value="CLYHEMG002294"/>
</dbReference>
<dbReference type="SMART" id="SM00155">
    <property type="entry name" value="PLDc"/>
    <property type="match status" value="2"/>
</dbReference>
<reference evidence="5" key="1">
    <citation type="submission" date="2021-01" db="UniProtKB">
        <authorList>
            <consortium name="EnsemblMetazoa"/>
        </authorList>
    </citation>
    <scope>IDENTIFICATION</scope>
</reference>
<evidence type="ECO:0000313" key="5">
    <source>
        <dbReference type="EnsemblMetazoa" id="CLYHEMP002294.1"/>
    </source>
</evidence>
<feature type="region of interest" description="Disordered" evidence="2">
    <location>
        <begin position="1"/>
        <end position="21"/>
    </location>
</feature>
<dbReference type="SUPFAM" id="SSF56024">
    <property type="entry name" value="Phospholipase D/nuclease"/>
    <property type="match status" value="2"/>
</dbReference>
<dbReference type="GeneID" id="136803505"/>
<dbReference type="GO" id="GO:0003824">
    <property type="term" value="F:catalytic activity"/>
    <property type="evidence" value="ECO:0007669"/>
    <property type="project" value="InterPro"/>
</dbReference>
<dbReference type="OrthoDB" id="1923775at2759"/>
<feature type="domain" description="PLD phosphodiesterase" evidence="4">
    <location>
        <begin position="412"/>
        <end position="438"/>
    </location>
</feature>
<dbReference type="AlphaFoldDB" id="A0A7M5V275"/>
<dbReference type="Proteomes" id="UP000594262">
    <property type="component" value="Unplaced"/>
</dbReference>
<dbReference type="CDD" id="cd09106">
    <property type="entry name" value="PLDc_vPLD3_4_5_like_1"/>
    <property type="match status" value="1"/>
</dbReference>
<dbReference type="PANTHER" id="PTHR10185">
    <property type="entry name" value="PHOSPHOLIPASE D - RELATED"/>
    <property type="match status" value="1"/>
</dbReference>
<proteinExistence type="inferred from homology"/>
<accession>A0A7M5V275</accession>
<evidence type="ECO:0000256" key="1">
    <source>
        <dbReference type="ARBA" id="ARBA00008664"/>
    </source>
</evidence>
<feature type="domain" description="PLD phosphodiesterase" evidence="4">
    <location>
        <begin position="198"/>
        <end position="225"/>
    </location>
</feature>
<evidence type="ECO:0000259" key="4">
    <source>
        <dbReference type="PROSITE" id="PS50035"/>
    </source>
</evidence>
<dbReference type="RefSeq" id="XP_066916343.1">
    <property type="nucleotide sequence ID" value="XM_067060242.1"/>
</dbReference>
<evidence type="ECO:0000313" key="6">
    <source>
        <dbReference type="Proteomes" id="UP000594262"/>
    </source>
</evidence>
<comment type="similarity">
    <text evidence="1">Belongs to the phospholipase D family.</text>
</comment>
<keyword evidence="3" id="KW-0472">Membrane</keyword>
<dbReference type="Gene3D" id="3.30.870.10">
    <property type="entry name" value="Endonuclease Chain A"/>
    <property type="match status" value="2"/>
</dbReference>
<dbReference type="InterPro" id="IPR032803">
    <property type="entry name" value="PLDc_3"/>
</dbReference>
<protein>
    <recommendedName>
        <fullName evidence="4">PLD phosphodiesterase domain-containing protein</fullName>
    </recommendedName>
</protein>
<dbReference type="Pfam" id="PF13918">
    <property type="entry name" value="PLDc_3"/>
    <property type="match status" value="1"/>
</dbReference>
<dbReference type="PANTHER" id="PTHR10185:SF17">
    <property type="entry name" value="GM01519P-RELATED"/>
    <property type="match status" value="1"/>
</dbReference>
<name>A0A7M5V275_9CNID</name>
<dbReference type="InterPro" id="IPR001736">
    <property type="entry name" value="PLipase_D/transphosphatidylase"/>
</dbReference>
<dbReference type="InterPro" id="IPR050874">
    <property type="entry name" value="Diverse_PLD-related"/>
</dbReference>
<sequence>MTVLDNEGGAHHPQANGVENFPPIEKLSTKRMRRKQSKWTLIITFLSFIFIIILITVAYLVSKGLFVHEDAEKVPIVKSCQDDMTCRIEIVETLPKVLSYPSGSPMHASTPDVWKKLTKVARERIDILSFYWTLKNFTYDEAVVGAEILEGLKGAARRGIKVNIVQNAPTKQFPNLDTFELAKEENVEVRSMKPETLGGGVLHTKVWVVDKRHMYVGSANFDWRSLTEVKELGAALYNCTCAGEDLFKIFDVNWLLAQKDSQIPSPWPEQYQTTINKDHPQNIKLVDAPPLDYYWSTSPPSFCAPKRTSDIDAIIDLISRAEKFVYIAVMDYYAAFVYQNKRFWPTIDDALRSASFDRGIEVRLLTSKWPHTNAQQTAFIKSLNEFGKMPMPHTSGSITVKQFEMPPNEIPFARVNHNKYMVTDKGGFISTSNWSGDYFATTAGVSLIVNQTESPQNKNQDQKMQDQLKDLFMRDWKSQYTKGL</sequence>
<dbReference type="CDD" id="cd09107">
    <property type="entry name" value="PLDc_vPLD3_4_5_like_2"/>
    <property type="match status" value="1"/>
</dbReference>
<organism evidence="5 6">
    <name type="scientific">Clytia hemisphaerica</name>
    <dbReference type="NCBI Taxonomy" id="252671"/>
    <lineage>
        <taxon>Eukaryota</taxon>
        <taxon>Metazoa</taxon>
        <taxon>Cnidaria</taxon>
        <taxon>Hydrozoa</taxon>
        <taxon>Hydroidolina</taxon>
        <taxon>Leptothecata</taxon>
        <taxon>Obeliida</taxon>
        <taxon>Clytiidae</taxon>
        <taxon>Clytia</taxon>
    </lineage>
</organism>